<name>A0AA41YZS7_9HYPH</name>
<dbReference type="PANTHER" id="PTHR31223:SF70">
    <property type="entry name" value="LOG FAMILY PROTEIN YJL055W"/>
    <property type="match status" value="1"/>
</dbReference>
<evidence type="ECO:0000313" key="4">
    <source>
        <dbReference type="EMBL" id="MCW6511139.1"/>
    </source>
</evidence>
<organism evidence="4 5">
    <name type="scientific">Lichenifustis flavocetrariae</name>
    <dbReference type="NCBI Taxonomy" id="2949735"/>
    <lineage>
        <taxon>Bacteria</taxon>
        <taxon>Pseudomonadati</taxon>
        <taxon>Pseudomonadota</taxon>
        <taxon>Alphaproteobacteria</taxon>
        <taxon>Hyphomicrobiales</taxon>
        <taxon>Lichenihabitantaceae</taxon>
        <taxon>Lichenifustis</taxon>
    </lineage>
</organism>
<dbReference type="AlphaFoldDB" id="A0AA41YZS7"/>
<dbReference type="PANTHER" id="PTHR31223">
    <property type="entry name" value="LOG FAMILY PROTEIN YJL055W"/>
    <property type="match status" value="1"/>
</dbReference>
<evidence type="ECO:0000256" key="3">
    <source>
        <dbReference type="RuleBase" id="RU363015"/>
    </source>
</evidence>
<accession>A0AA41YZS7</accession>
<comment type="caution">
    <text evidence="4">The sequence shown here is derived from an EMBL/GenBank/DDBJ whole genome shotgun (WGS) entry which is preliminary data.</text>
</comment>
<dbReference type="GO" id="GO:0008714">
    <property type="term" value="F:AMP nucleosidase activity"/>
    <property type="evidence" value="ECO:0007669"/>
    <property type="project" value="UniProtKB-EC"/>
</dbReference>
<evidence type="ECO:0000256" key="2">
    <source>
        <dbReference type="ARBA" id="ARBA00006763"/>
    </source>
</evidence>
<evidence type="ECO:0000313" key="5">
    <source>
        <dbReference type="Proteomes" id="UP001165667"/>
    </source>
</evidence>
<dbReference type="InterPro" id="IPR031100">
    <property type="entry name" value="LOG_fam"/>
</dbReference>
<dbReference type="GO" id="GO:0005829">
    <property type="term" value="C:cytosol"/>
    <property type="evidence" value="ECO:0007669"/>
    <property type="project" value="TreeGrafter"/>
</dbReference>
<dbReference type="InterPro" id="IPR005269">
    <property type="entry name" value="LOG"/>
</dbReference>
<dbReference type="SUPFAM" id="SSF102405">
    <property type="entry name" value="MCP/YpsA-like"/>
    <property type="match status" value="1"/>
</dbReference>
<comment type="catalytic activity">
    <reaction evidence="1">
        <text>AMP + H2O = D-ribose 5-phosphate + adenine</text>
        <dbReference type="Rhea" id="RHEA:20129"/>
        <dbReference type="ChEBI" id="CHEBI:15377"/>
        <dbReference type="ChEBI" id="CHEBI:16708"/>
        <dbReference type="ChEBI" id="CHEBI:78346"/>
        <dbReference type="ChEBI" id="CHEBI:456215"/>
        <dbReference type="EC" id="3.2.2.4"/>
    </reaction>
</comment>
<proteinExistence type="inferred from homology"/>
<protein>
    <recommendedName>
        <fullName evidence="3">Cytokinin riboside 5'-monophosphate phosphoribohydrolase</fullName>
        <ecNumber evidence="3">3.2.2.n1</ecNumber>
    </recommendedName>
</protein>
<dbReference type="EMBL" id="JAMOIM010000021">
    <property type="protein sequence ID" value="MCW6511139.1"/>
    <property type="molecule type" value="Genomic_DNA"/>
</dbReference>
<keyword evidence="3" id="KW-0378">Hydrolase</keyword>
<evidence type="ECO:0000256" key="1">
    <source>
        <dbReference type="ARBA" id="ARBA00000274"/>
    </source>
</evidence>
<dbReference type="RefSeq" id="WP_282587513.1">
    <property type="nucleotide sequence ID" value="NZ_JAMOIM010000021.1"/>
</dbReference>
<dbReference type="EC" id="3.2.2.n1" evidence="3"/>
<dbReference type="Pfam" id="PF03641">
    <property type="entry name" value="Lysine_decarbox"/>
    <property type="match status" value="1"/>
</dbReference>
<comment type="similarity">
    <text evidence="2 3">Belongs to the LOG family.</text>
</comment>
<dbReference type="Proteomes" id="UP001165667">
    <property type="component" value="Unassembled WGS sequence"/>
</dbReference>
<dbReference type="NCBIfam" id="TIGR00730">
    <property type="entry name" value="Rossman fold protein, TIGR00730 family"/>
    <property type="match status" value="1"/>
</dbReference>
<dbReference type="GO" id="GO:0009691">
    <property type="term" value="P:cytokinin biosynthetic process"/>
    <property type="evidence" value="ECO:0007669"/>
    <property type="project" value="UniProtKB-UniRule"/>
</dbReference>
<keyword evidence="5" id="KW-1185">Reference proteome</keyword>
<sequence>MTSIKTLCVYCGSSAGLEPALYKAAEELGRCMAREGIGLVYGGGNNGLMGAIARTVLAHGGHVTGIIPDFLQRRENMLDGTQEMIVVPDMHTRKRLMFERADAFVALPGGIGTLEELVEQMTWVQLAQHTKPVLIANIAGFWNPLLGLFAHMRDFGFVRQDADIAYLVADKADQILPMILAAHERTVAAGAEQLEITPKL</sequence>
<reference evidence="4" key="1">
    <citation type="submission" date="2022-05" db="EMBL/GenBank/DDBJ databases">
        <authorList>
            <person name="Pankratov T."/>
        </authorList>
    </citation>
    <scope>NUCLEOTIDE SEQUENCE</scope>
    <source>
        <strain evidence="4">BP6-180914</strain>
    </source>
</reference>
<gene>
    <name evidence="4" type="ORF">M8523_24325</name>
</gene>
<keyword evidence="3" id="KW-0203">Cytokinin biosynthesis</keyword>
<dbReference type="Gene3D" id="3.40.50.450">
    <property type="match status" value="1"/>
</dbReference>